<dbReference type="CDD" id="cd07247">
    <property type="entry name" value="SgaA_N_like"/>
    <property type="match status" value="1"/>
</dbReference>
<dbReference type="InterPro" id="IPR052164">
    <property type="entry name" value="Anthracycline_SecMetBiosynth"/>
</dbReference>
<feature type="domain" description="VOC" evidence="1">
    <location>
        <begin position="4"/>
        <end position="124"/>
    </location>
</feature>
<name>K6YEM0_9ALTE</name>
<reference evidence="2 3" key="1">
    <citation type="journal article" date="2017" name="Antonie Van Leeuwenhoek">
        <title>Rhizobium rhizosphaerae sp. nov., a novel species isolated from rice rhizosphere.</title>
        <authorList>
            <person name="Zhao J.J."/>
            <person name="Zhang J."/>
            <person name="Zhang R.J."/>
            <person name="Zhang C.W."/>
            <person name="Yin H.Q."/>
            <person name="Zhang X.X."/>
        </authorList>
    </citation>
    <scope>NUCLEOTIDE SEQUENCE [LARGE SCALE GENOMIC DNA]</scope>
    <source>
        <strain evidence="2 3">E3</strain>
    </source>
</reference>
<dbReference type="Pfam" id="PF00903">
    <property type="entry name" value="Glyoxalase"/>
    <property type="match status" value="1"/>
</dbReference>
<dbReference type="Gene3D" id="3.10.180.10">
    <property type="entry name" value="2,3-Dihydroxybiphenyl 1,2-Dioxygenase, domain 1"/>
    <property type="match status" value="1"/>
</dbReference>
<keyword evidence="3" id="KW-1185">Reference proteome</keyword>
<evidence type="ECO:0000259" key="1">
    <source>
        <dbReference type="PROSITE" id="PS51819"/>
    </source>
</evidence>
<gene>
    <name evidence="2" type="ORF">GLIP_4006</name>
</gene>
<dbReference type="STRING" id="1127673.GLIP_4006"/>
<dbReference type="InterPro" id="IPR029068">
    <property type="entry name" value="Glyas_Bleomycin-R_OHBP_Dase"/>
</dbReference>
<dbReference type="SUPFAM" id="SSF54593">
    <property type="entry name" value="Glyoxalase/Bleomycin resistance protein/Dihydroxybiphenyl dioxygenase"/>
    <property type="match status" value="1"/>
</dbReference>
<dbReference type="PANTHER" id="PTHR33993:SF2">
    <property type="entry name" value="VOC DOMAIN-CONTAINING PROTEIN"/>
    <property type="match status" value="1"/>
</dbReference>
<dbReference type="InterPro" id="IPR037523">
    <property type="entry name" value="VOC_core"/>
</dbReference>
<proteinExistence type="predicted"/>
<dbReference type="InterPro" id="IPR004360">
    <property type="entry name" value="Glyas_Fos-R_dOase_dom"/>
</dbReference>
<dbReference type="eggNOG" id="COG3324">
    <property type="taxonomic scope" value="Bacteria"/>
</dbReference>
<dbReference type="PROSITE" id="PS51819">
    <property type="entry name" value="VOC"/>
    <property type="match status" value="1"/>
</dbReference>
<protein>
    <recommendedName>
        <fullName evidence="1">VOC domain-containing protein</fullName>
    </recommendedName>
</protein>
<dbReference type="PANTHER" id="PTHR33993">
    <property type="entry name" value="GLYOXALASE-RELATED"/>
    <property type="match status" value="1"/>
</dbReference>
<dbReference type="AlphaFoldDB" id="K6YEM0"/>
<comment type="caution">
    <text evidence="2">The sequence shown here is derived from an EMBL/GenBank/DDBJ whole genome shotgun (WGS) entry which is preliminary data.</text>
</comment>
<dbReference type="Proteomes" id="UP000006334">
    <property type="component" value="Unassembled WGS sequence"/>
</dbReference>
<accession>K6YEM0</accession>
<dbReference type="EMBL" id="BAEN01000076">
    <property type="protein sequence ID" value="GAC16617.1"/>
    <property type="molecule type" value="Genomic_DNA"/>
</dbReference>
<dbReference type="RefSeq" id="WP_008846419.1">
    <property type="nucleotide sequence ID" value="NZ_BAEN01000076.1"/>
</dbReference>
<dbReference type="OrthoDB" id="8776491at2"/>
<sequence>MSNPVGWFEIYIDNKERAKKFYETVFKIELEQLGDPSDSNVDMLAFPSDMEKYGASGALVKMSGFPAGGNSTLVYFSCDDCAIEAARVEDAGGKIQREKMSIGDYGFIVLAFDSEGNMFGLHSMQ</sequence>
<organism evidence="2 3">
    <name type="scientific">Aliiglaciecola lipolytica E3</name>
    <dbReference type="NCBI Taxonomy" id="1127673"/>
    <lineage>
        <taxon>Bacteria</taxon>
        <taxon>Pseudomonadati</taxon>
        <taxon>Pseudomonadota</taxon>
        <taxon>Gammaproteobacteria</taxon>
        <taxon>Alteromonadales</taxon>
        <taxon>Alteromonadaceae</taxon>
        <taxon>Aliiglaciecola</taxon>
    </lineage>
</organism>
<evidence type="ECO:0000313" key="2">
    <source>
        <dbReference type="EMBL" id="GAC16617.1"/>
    </source>
</evidence>
<evidence type="ECO:0000313" key="3">
    <source>
        <dbReference type="Proteomes" id="UP000006334"/>
    </source>
</evidence>